<proteinExistence type="predicted"/>
<accession>A0A371JC53</accession>
<organism evidence="1 2">
    <name type="scientific">Lachnotalea glycerini</name>
    <dbReference type="NCBI Taxonomy" id="1763509"/>
    <lineage>
        <taxon>Bacteria</taxon>
        <taxon>Bacillati</taxon>
        <taxon>Bacillota</taxon>
        <taxon>Clostridia</taxon>
        <taxon>Lachnospirales</taxon>
        <taxon>Lachnospiraceae</taxon>
        <taxon>Lachnotalea</taxon>
    </lineage>
</organism>
<gene>
    <name evidence="1" type="ORF">CG710_015440</name>
</gene>
<evidence type="ECO:0000313" key="2">
    <source>
        <dbReference type="Proteomes" id="UP000216411"/>
    </source>
</evidence>
<dbReference type="EMBL" id="NOKA02000041">
    <property type="protein sequence ID" value="RDY30325.1"/>
    <property type="molecule type" value="Genomic_DNA"/>
</dbReference>
<keyword evidence="2" id="KW-1185">Reference proteome</keyword>
<dbReference type="RefSeq" id="WP_094376344.1">
    <property type="nucleotide sequence ID" value="NZ_NOKA02000041.1"/>
</dbReference>
<name>A0A371JC53_9FIRM</name>
<dbReference type="AlphaFoldDB" id="A0A371JC53"/>
<sequence>MSELEKKQTDEKSVSKSLTVEKPELIASIKQDGSLYLEKKYNYESSYGSNTEERNAEIERIKNETIAYNKKLMEHTKKQDWENKSNMSSRMSFKADAFQLAGIVISQMYRPLDFNKKFRIIIEHDPDEDAGNVYFEYYN</sequence>
<reference evidence="1 2" key="1">
    <citation type="journal article" date="2017" name="Genome Announc.">
        <title>Draft Genome Sequence of a Sporulating and Motile Strain of Lachnotalea glycerini Isolated from Water in Quebec City, Canada.</title>
        <authorList>
            <person name="Maheux A.F."/>
            <person name="Boudreau D.K."/>
            <person name="Berube E."/>
            <person name="Boissinot M."/>
            <person name="Raymond F."/>
            <person name="Brodeur S."/>
            <person name="Corbeil J."/>
            <person name="Isabel S."/>
            <person name="Omar R.F."/>
            <person name="Bergeron M.G."/>
        </authorList>
    </citation>
    <scope>NUCLEOTIDE SEQUENCE [LARGE SCALE GENOMIC DNA]</scope>
    <source>
        <strain evidence="1 2">CCRI-19302</strain>
    </source>
</reference>
<dbReference type="Proteomes" id="UP000216411">
    <property type="component" value="Unassembled WGS sequence"/>
</dbReference>
<protein>
    <submittedName>
        <fullName evidence="1">Uncharacterized protein</fullName>
    </submittedName>
</protein>
<comment type="caution">
    <text evidence="1">The sequence shown here is derived from an EMBL/GenBank/DDBJ whole genome shotgun (WGS) entry which is preliminary data.</text>
</comment>
<evidence type="ECO:0000313" key="1">
    <source>
        <dbReference type="EMBL" id="RDY30325.1"/>
    </source>
</evidence>